<dbReference type="Gene3D" id="3.40.50.1820">
    <property type="entry name" value="alpha/beta hydrolase"/>
    <property type="match status" value="1"/>
</dbReference>
<comment type="caution">
    <text evidence="4">The sequence shown here is derived from an EMBL/GenBank/DDBJ whole genome shotgun (WGS) entry which is preliminary data.</text>
</comment>
<evidence type="ECO:0000256" key="2">
    <source>
        <dbReference type="ARBA" id="ARBA00022801"/>
    </source>
</evidence>
<comment type="similarity">
    <text evidence="1">Belongs to the AB hydrolase superfamily. AB hydrolase 2 family.</text>
</comment>
<dbReference type="PANTHER" id="PTHR10655">
    <property type="entry name" value="LYSOPHOSPHOLIPASE-RELATED"/>
    <property type="match status" value="1"/>
</dbReference>
<dbReference type="Proteomes" id="UP001239462">
    <property type="component" value="Unassembled WGS sequence"/>
</dbReference>
<gene>
    <name evidence="4" type="ORF">QTN89_08265</name>
</gene>
<feature type="domain" description="Phospholipase/carboxylesterase/thioesterase" evidence="3">
    <location>
        <begin position="47"/>
        <end position="273"/>
    </location>
</feature>
<dbReference type="InterPro" id="IPR003140">
    <property type="entry name" value="PLipase/COase/thioEstase"/>
</dbReference>
<accession>A0ABT7PFZ3</accession>
<evidence type="ECO:0000313" key="4">
    <source>
        <dbReference type="EMBL" id="MDM4015418.1"/>
    </source>
</evidence>
<organism evidence="4 5">
    <name type="scientific">Roseiconus lacunae</name>
    <dbReference type="NCBI Taxonomy" id="2605694"/>
    <lineage>
        <taxon>Bacteria</taxon>
        <taxon>Pseudomonadati</taxon>
        <taxon>Planctomycetota</taxon>
        <taxon>Planctomycetia</taxon>
        <taxon>Pirellulales</taxon>
        <taxon>Pirellulaceae</taxon>
        <taxon>Roseiconus</taxon>
    </lineage>
</organism>
<sequence length="277" mass="30294">MFAVQSVDVGLDSAFLWQVLSNDGNVMLVPRQIRLGSLDSFCLEPTGDSPPEAVVVLCHGYGAPGSDMVGVVQDWASLLGEQASRYQFLCPLAPLSLAELGMPGGRAWWSLNMARMMEAVQAQRFEELHAETPPGLDAARTQLGELIQTALERMADKTGQKIDDIPLAIGGFSQGAMLTMDTALQGPCRAPNLLFQFSGTVICQPQWNVQMSRLSHTRVYQSHGTVDPILPFASAERLRDMLISAEVDLKFHQFYGPHTIDGDSIQTTATMLKELTR</sequence>
<dbReference type="RefSeq" id="WP_235034071.1">
    <property type="nucleotide sequence ID" value="NZ_JASZZN010000005.1"/>
</dbReference>
<name>A0ABT7PFZ3_9BACT</name>
<protein>
    <submittedName>
        <fullName evidence="4">Alpha/beta hydrolase</fullName>
    </submittedName>
</protein>
<dbReference type="EMBL" id="JASZZN010000005">
    <property type="protein sequence ID" value="MDM4015418.1"/>
    <property type="molecule type" value="Genomic_DNA"/>
</dbReference>
<keyword evidence="2 4" id="KW-0378">Hydrolase</keyword>
<keyword evidence="5" id="KW-1185">Reference proteome</keyword>
<dbReference type="Pfam" id="PF02230">
    <property type="entry name" value="Abhydrolase_2"/>
    <property type="match status" value="1"/>
</dbReference>
<evidence type="ECO:0000259" key="3">
    <source>
        <dbReference type="Pfam" id="PF02230"/>
    </source>
</evidence>
<dbReference type="GO" id="GO:0016787">
    <property type="term" value="F:hydrolase activity"/>
    <property type="evidence" value="ECO:0007669"/>
    <property type="project" value="UniProtKB-KW"/>
</dbReference>
<proteinExistence type="inferred from homology"/>
<dbReference type="SUPFAM" id="SSF53474">
    <property type="entry name" value="alpha/beta-Hydrolases"/>
    <property type="match status" value="1"/>
</dbReference>
<dbReference type="PANTHER" id="PTHR10655:SF17">
    <property type="entry name" value="LYSOPHOSPHOLIPASE-LIKE PROTEIN 1"/>
    <property type="match status" value="1"/>
</dbReference>
<dbReference type="InterPro" id="IPR050565">
    <property type="entry name" value="LYPA1-2/EST-like"/>
</dbReference>
<reference evidence="4 5" key="1">
    <citation type="submission" date="2023-06" db="EMBL/GenBank/DDBJ databases">
        <title>Roseiconus lacunae JC819 isolated from Gulf of Mannar region, Tamil Nadu.</title>
        <authorList>
            <person name="Pk S."/>
            <person name="Ch S."/>
            <person name="Ch V.R."/>
        </authorList>
    </citation>
    <scope>NUCLEOTIDE SEQUENCE [LARGE SCALE GENOMIC DNA]</scope>
    <source>
        <strain evidence="4 5">JC819</strain>
    </source>
</reference>
<dbReference type="InterPro" id="IPR029058">
    <property type="entry name" value="AB_hydrolase_fold"/>
</dbReference>
<evidence type="ECO:0000256" key="1">
    <source>
        <dbReference type="ARBA" id="ARBA00006499"/>
    </source>
</evidence>
<evidence type="ECO:0000313" key="5">
    <source>
        <dbReference type="Proteomes" id="UP001239462"/>
    </source>
</evidence>